<dbReference type="PANTHER" id="PTHR33209:SF1">
    <property type="entry name" value="PEPTIDASE S49 DOMAIN-CONTAINING PROTEIN"/>
    <property type="match status" value="1"/>
</dbReference>
<dbReference type="GO" id="GO:0006465">
    <property type="term" value="P:signal peptide processing"/>
    <property type="evidence" value="ECO:0007669"/>
    <property type="project" value="InterPro"/>
</dbReference>
<keyword evidence="3" id="KW-0645">Protease</keyword>
<feature type="domain" description="Peptidase S49" evidence="9">
    <location>
        <begin position="373"/>
        <end position="524"/>
    </location>
</feature>
<dbReference type="Pfam" id="PF01343">
    <property type="entry name" value="Peptidase_S49"/>
    <property type="match status" value="2"/>
</dbReference>
<dbReference type="CDD" id="cd07023">
    <property type="entry name" value="S49_Sppa_N_C"/>
    <property type="match status" value="1"/>
</dbReference>
<dbReference type="Proteomes" id="UP000824076">
    <property type="component" value="Unassembled WGS sequence"/>
</dbReference>
<evidence type="ECO:0000256" key="2">
    <source>
        <dbReference type="ARBA" id="ARBA00008683"/>
    </source>
</evidence>
<keyword evidence="8" id="KW-1133">Transmembrane helix</keyword>
<dbReference type="InterPro" id="IPR004634">
    <property type="entry name" value="Pept_S49_pIV"/>
</dbReference>
<dbReference type="NCBIfam" id="TIGR00705">
    <property type="entry name" value="SppA_67K"/>
    <property type="match status" value="1"/>
</dbReference>
<feature type="active site" description="Nucleophile" evidence="7">
    <location>
        <position position="390"/>
    </location>
</feature>
<dbReference type="PIRSF" id="PIRSF001217">
    <property type="entry name" value="Protease_4_SppA"/>
    <property type="match status" value="1"/>
</dbReference>
<dbReference type="InterPro" id="IPR002142">
    <property type="entry name" value="Peptidase_S49"/>
</dbReference>
<proteinExistence type="inferred from homology"/>
<dbReference type="AlphaFoldDB" id="A0A9D1LIA5"/>
<dbReference type="CDD" id="cd07018">
    <property type="entry name" value="S49_SppA_67K_type"/>
    <property type="match status" value="1"/>
</dbReference>
<dbReference type="PANTHER" id="PTHR33209">
    <property type="entry name" value="PROTEASE 4"/>
    <property type="match status" value="1"/>
</dbReference>
<keyword evidence="8" id="KW-0812">Transmembrane</keyword>
<dbReference type="InterPro" id="IPR047217">
    <property type="entry name" value="S49_SppA_67K_type_N"/>
</dbReference>
<protein>
    <submittedName>
        <fullName evidence="10">Signal peptide peptidase SppA</fullName>
    </submittedName>
</protein>
<name>A0A9D1LIA5_9BACT</name>
<evidence type="ECO:0000259" key="9">
    <source>
        <dbReference type="Pfam" id="PF01343"/>
    </source>
</evidence>
<evidence type="ECO:0000313" key="10">
    <source>
        <dbReference type="EMBL" id="HIU39657.1"/>
    </source>
</evidence>
<evidence type="ECO:0000313" key="11">
    <source>
        <dbReference type="Proteomes" id="UP000824076"/>
    </source>
</evidence>
<dbReference type="InterPro" id="IPR047272">
    <property type="entry name" value="S49_SppA_C"/>
</dbReference>
<feature type="active site" description="Proton donor/acceptor" evidence="7">
    <location>
        <position position="195"/>
    </location>
</feature>
<gene>
    <name evidence="10" type="primary">sppA</name>
    <name evidence="10" type="ORF">IAD18_08340</name>
</gene>
<keyword evidence="6 8" id="KW-0472">Membrane</keyword>
<dbReference type="EMBL" id="DVMS01000235">
    <property type="protein sequence ID" value="HIU39657.1"/>
    <property type="molecule type" value="Genomic_DNA"/>
</dbReference>
<dbReference type="GO" id="GO:0016020">
    <property type="term" value="C:membrane"/>
    <property type="evidence" value="ECO:0007669"/>
    <property type="project" value="UniProtKB-SubCell"/>
</dbReference>
<evidence type="ECO:0000256" key="1">
    <source>
        <dbReference type="ARBA" id="ARBA00004370"/>
    </source>
</evidence>
<evidence type="ECO:0000256" key="4">
    <source>
        <dbReference type="ARBA" id="ARBA00022801"/>
    </source>
</evidence>
<dbReference type="InterPro" id="IPR029045">
    <property type="entry name" value="ClpP/crotonase-like_dom_sf"/>
</dbReference>
<dbReference type="Gene3D" id="6.20.330.10">
    <property type="match status" value="1"/>
</dbReference>
<sequence length="591" mass="65333">MNKFVSSLLGAFVGTWIAFFLMGIFIFFVGIMIITSASLSSVSIEVKDNSILRIDLSGSITDKPYNKTLQDILEGSSDDGNSLHEILAAIDNASTDDRIKGIYLRCDAANTGMATASAIRKALSDFKKESGKWIYAYGHSYSQLDYYIASVADSLFINPSGMLDIHGLTATTMYYKELLDKIGVDVQIVKVGTFKSATEPFSQTSMSEANRLQSQTYLNNMWSVLRDDIAKSRKIKADAITEYADSLYMFRQPTLAKEKGFIDGICYEHQFESKLHRKIGIANDEELNLISASQFANAMFIEESPADNRIAVLYAEGEINTTGDEYSINSEEIVPQIIELADDPAIKGMVLRVNSPGGSAYASEQIWEALEYFKSKKKPLAVSMGDYAASGGYYISCGADRIFAEPTTITGSIGIFGMIPTVKTLLNDKIGITTDYVSTTPNANLTIFDPLTSTQLNAIQQNVNHGYELFVSRCAKGRKVSSDSIKSIAEGRVWDGGNALKIGLIDQFGGISEAVSWVAQKAKLTQTDYTIDYFPEYTPDIINLIYNSLGSSIQSKHLYFNGEDITNTINRIQKILDTDRIQCRMENIYIR</sequence>
<evidence type="ECO:0000256" key="6">
    <source>
        <dbReference type="ARBA" id="ARBA00023136"/>
    </source>
</evidence>
<evidence type="ECO:0000256" key="5">
    <source>
        <dbReference type="ARBA" id="ARBA00022825"/>
    </source>
</evidence>
<dbReference type="GO" id="GO:0008236">
    <property type="term" value="F:serine-type peptidase activity"/>
    <property type="evidence" value="ECO:0007669"/>
    <property type="project" value="UniProtKB-KW"/>
</dbReference>
<dbReference type="InterPro" id="IPR004635">
    <property type="entry name" value="Pept_S49_SppA"/>
</dbReference>
<dbReference type="NCBIfam" id="TIGR00706">
    <property type="entry name" value="SppA_dom"/>
    <property type="match status" value="1"/>
</dbReference>
<accession>A0A9D1LIA5</accession>
<evidence type="ECO:0000256" key="7">
    <source>
        <dbReference type="PIRSR" id="PIRSR001217-1"/>
    </source>
</evidence>
<feature type="domain" description="Peptidase S49" evidence="9">
    <location>
        <begin position="128"/>
        <end position="275"/>
    </location>
</feature>
<dbReference type="Gene3D" id="3.90.226.10">
    <property type="entry name" value="2-enoyl-CoA Hydratase, Chain A, domain 1"/>
    <property type="match status" value="3"/>
</dbReference>
<reference evidence="10" key="2">
    <citation type="journal article" date="2021" name="PeerJ">
        <title>Extensive microbial diversity within the chicken gut microbiome revealed by metagenomics and culture.</title>
        <authorList>
            <person name="Gilroy R."/>
            <person name="Ravi A."/>
            <person name="Getino M."/>
            <person name="Pursley I."/>
            <person name="Horton D.L."/>
            <person name="Alikhan N.F."/>
            <person name="Baker D."/>
            <person name="Gharbi K."/>
            <person name="Hall N."/>
            <person name="Watson M."/>
            <person name="Adriaenssens E.M."/>
            <person name="Foster-Nyarko E."/>
            <person name="Jarju S."/>
            <person name="Secka A."/>
            <person name="Antonio M."/>
            <person name="Oren A."/>
            <person name="Chaudhuri R.R."/>
            <person name="La Ragione R."/>
            <person name="Hildebrand F."/>
            <person name="Pallen M.J."/>
        </authorList>
    </citation>
    <scope>NUCLEOTIDE SEQUENCE</scope>
    <source>
        <strain evidence="10">17073</strain>
    </source>
</reference>
<comment type="similarity">
    <text evidence="2">Belongs to the peptidase S49 family.</text>
</comment>
<keyword evidence="5" id="KW-0720">Serine protease</keyword>
<evidence type="ECO:0000256" key="3">
    <source>
        <dbReference type="ARBA" id="ARBA00022670"/>
    </source>
</evidence>
<reference evidence="10" key="1">
    <citation type="submission" date="2020-10" db="EMBL/GenBank/DDBJ databases">
        <authorList>
            <person name="Gilroy R."/>
        </authorList>
    </citation>
    <scope>NUCLEOTIDE SEQUENCE</scope>
    <source>
        <strain evidence="10">17073</strain>
    </source>
</reference>
<evidence type="ECO:0000256" key="8">
    <source>
        <dbReference type="SAM" id="Phobius"/>
    </source>
</evidence>
<dbReference type="SUPFAM" id="SSF52096">
    <property type="entry name" value="ClpP/crotonase"/>
    <property type="match status" value="2"/>
</dbReference>
<organism evidence="10 11">
    <name type="scientific">Candidatus Limisoma intestinavium</name>
    <dbReference type="NCBI Taxonomy" id="2840856"/>
    <lineage>
        <taxon>Bacteria</taxon>
        <taxon>Pseudomonadati</taxon>
        <taxon>Bacteroidota</taxon>
        <taxon>Bacteroidia</taxon>
        <taxon>Bacteroidales</taxon>
        <taxon>Candidatus Limisoma</taxon>
    </lineage>
</organism>
<feature type="transmembrane region" description="Helical" evidence="8">
    <location>
        <begin position="12"/>
        <end position="34"/>
    </location>
</feature>
<keyword evidence="4" id="KW-0378">Hydrolase</keyword>
<comment type="subcellular location">
    <subcellularLocation>
        <location evidence="1">Membrane</location>
    </subcellularLocation>
</comment>
<comment type="caution">
    <text evidence="10">The sequence shown here is derived from an EMBL/GenBank/DDBJ whole genome shotgun (WGS) entry which is preliminary data.</text>
</comment>